<evidence type="ECO:0000259" key="5">
    <source>
        <dbReference type="PROSITE" id="PS50893"/>
    </source>
</evidence>
<accession>A0A923RRH8</accession>
<dbReference type="Gene3D" id="3.40.50.300">
    <property type="entry name" value="P-loop containing nucleotide triphosphate hydrolases"/>
    <property type="match status" value="2"/>
</dbReference>
<dbReference type="InterPro" id="IPR013563">
    <property type="entry name" value="Oligopep_ABC_C"/>
</dbReference>
<evidence type="ECO:0000256" key="3">
    <source>
        <dbReference type="ARBA" id="ARBA00022840"/>
    </source>
</evidence>
<dbReference type="NCBIfam" id="NF008453">
    <property type="entry name" value="PRK11308.1"/>
    <property type="match status" value="2"/>
</dbReference>
<evidence type="ECO:0000313" key="7">
    <source>
        <dbReference type="Proteomes" id="UP000652477"/>
    </source>
</evidence>
<dbReference type="Pfam" id="PF00005">
    <property type="entry name" value="ABC_tran"/>
    <property type="match status" value="2"/>
</dbReference>
<reference evidence="6" key="1">
    <citation type="submission" date="2020-08" db="EMBL/GenBank/DDBJ databases">
        <title>Genome public.</title>
        <authorList>
            <person name="Liu C."/>
            <person name="Sun Q."/>
        </authorList>
    </citation>
    <scope>NUCLEOTIDE SEQUENCE</scope>
    <source>
        <strain evidence="6">NSJ-55</strain>
    </source>
</reference>
<sequence>MSLLEVGNLNVQFHKDGKKIRAVKDLSFHVGEGEIVGVIGESGCGKSTAMRALMGLLGKEADASCGRFCFLGEEGTFSPNKVQKKMAMIFQDPFSYLNPTVKIGKQIEQAVRIHSGGNKKERKQRVCDLLEMAGIRMPKQRMSQYPHELSGGMRQRVVTAIALACNPKLIIADEPTTALDVIVQGQMILLLKRIAKETKAAVLLVSHDFGVIASMCERVYVMKEGTFIEQGTAEEIFYAPQKTYTKDLLKNARRTRIKADATETEEVLLKLSNVTKLYSNRFTQGKAAQKEGVQNISFAIREGETFGLIGESGCGKSTLAEIVTGQKRPDAGEMYYRSFRTDLLKKSARKKYLEKIQMVFQDTCESLNPKMTAGKALMEALRADKRQILTAEERKERAVQILKDVGLTEEDMWKYPKEFSGGQRQRVCIARALIRNPELLVCDEAVSALDVSIQTQILRLLKEIQRRTRIACLFISHDLEVVGKISQNVGVMYLGSLVECGNTQEICTDPWHPYTKQLLECKPDPDPKKARRKKYAPLRERQEKPNKGCPYLGQCGYRMECCEKAAPPRYQFGSRKVACFLYSKEHRKGNTDMPMTSQI</sequence>
<keyword evidence="1" id="KW-0813">Transport</keyword>
<dbReference type="InterPro" id="IPR003439">
    <property type="entry name" value="ABC_transporter-like_ATP-bd"/>
</dbReference>
<dbReference type="EMBL" id="JACOPF010000001">
    <property type="protein sequence ID" value="MBC5688397.1"/>
    <property type="molecule type" value="Genomic_DNA"/>
</dbReference>
<name>A0A923RRH8_9FIRM</name>
<dbReference type="PANTHER" id="PTHR43776">
    <property type="entry name" value="TRANSPORT ATP-BINDING PROTEIN"/>
    <property type="match status" value="1"/>
</dbReference>
<feature type="region of interest" description="Disordered" evidence="4">
    <location>
        <begin position="522"/>
        <end position="543"/>
    </location>
</feature>
<feature type="domain" description="ABC transporter" evidence="5">
    <location>
        <begin position="269"/>
        <end position="519"/>
    </location>
</feature>
<dbReference type="GO" id="GO:0005524">
    <property type="term" value="F:ATP binding"/>
    <property type="evidence" value="ECO:0007669"/>
    <property type="project" value="UniProtKB-KW"/>
</dbReference>
<dbReference type="Proteomes" id="UP000652477">
    <property type="component" value="Unassembled WGS sequence"/>
</dbReference>
<dbReference type="GO" id="GO:0015833">
    <property type="term" value="P:peptide transport"/>
    <property type="evidence" value="ECO:0007669"/>
    <property type="project" value="InterPro"/>
</dbReference>
<keyword evidence="3 6" id="KW-0067">ATP-binding</keyword>
<evidence type="ECO:0000256" key="2">
    <source>
        <dbReference type="ARBA" id="ARBA00022741"/>
    </source>
</evidence>
<gene>
    <name evidence="6" type="ORF">H8S37_05570</name>
</gene>
<dbReference type="Pfam" id="PF08352">
    <property type="entry name" value="oligo_HPY"/>
    <property type="match status" value="1"/>
</dbReference>
<dbReference type="RefSeq" id="WP_186875012.1">
    <property type="nucleotide sequence ID" value="NZ_JACOPF010000001.1"/>
</dbReference>
<evidence type="ECO:0000256" key="4">
    <source>
        <dbReference type="SAM" id="MobiDB-lite"/>
    </source>
</evidence>
<organism evidence="6 7">
    <name type="scientific">Mediterraneibacter hominis</name>
    <dbReference type="NCBI Taxonomy" id="2763054"/>
    <lineage>
        <taxon>Bacteria</taxon>
        <taxon>Bacillati</taxon>
        <taxon>Bacillota</taxon>
        <taxon>Clostridia</taxon>
        <taxon>Lachnospirales</taxon>
        <taxon>Lachnospiraceae</taxon>
        <taxon>Mediterraneibacter</taxon>
    </lineage>
</organism>
<dbReference type="GO" id="GO:0016887">
    <property type="term" value="F:ATP hydrolysis activity"/>
    <property type="evidence" value="ECO:0007669"/>
    <property type="project" value="InterPro"/>
</dbReference>
<dbReference type="SMART" id="SM00382">
    <property type="entry name" value="AAA"/>
    <property type="match status" value="2"/>
</dbReference>
<dbReference type="AlphaFoldDB" id="A0A923RRH8"/>
<protein>
    <submittedName>
        <fullName evidence="6">ABC transporter ATP-binding protein</fullName>
    </submittedName>
</protein>
<dbReference type="PROSITE" id="PS00211">
    <property type="entry name" value="ABC_TRANSPORTER_1"/>
    <property type="match status" value="1"/>
</dbReference>
<dbReference type="GO" id="GO:0055085">
    <property type="term" value="P:transmembrane transport"/>
    <property type="evidence" value="ECO:0007669"/>
    <property type="project" value="UniProtKB-ARBA"/>
</dbReference>
<dbReference type="InterPro" id="IPR050319">
    <property type="entry name" value="ABC_transp_ATP-bind"/>
</dbReference>
<dbReference type="InterPro" id="IPR027417">
    <property type="entry name" value="P-loop_NTPase"/>
</dbReference>
<dbReference type="CDD" id="cd03257">
    <property type="entry name" value="ABC_NikE_OppD_transporters"/>
    <property type="match status" value="2"/>
</dbReference>
<dbReference type="SUPFAM" id="SSF52540">
    <property type="entry name" value="P-loop containing nucleoside triphosphate hydrolases"/>
    <property type="match status" value="2"/>
</dbReference>
<dbReference type="PROSITE" id="PS50893">
    <property type="entry name" value="ABC_TRANSPORTER_2"/>
    <property type="match status" value="2"/>
</dbReference>
<dbReference type="InterPro" id="IPR003593">
    <property type="entry name" value="AAA+_ATPase"/>
</dbReference>
<dbReference type="InterPro" id="IPR017871">
    <property type="entry name" value="ABC_transporter-like_CS"/>
</dbReference>
<keyword evidence="2" id="KW-0547">Nucleotide-binding</keyword>
<evidence type="ECO:0000256" key="1">
    <source>
        <dbReference type="ARBA" id="ARBA00022448"/>
    </source>
</evidence>
<feature type="domain" description="ABC transporter" evidence="5">
    <location>
        <begin position="6"/>
        <end position="249"/>
    </location>
</feature>
<proteinExistence type="predicted"/>
<evidence type="ECO:0000313" key="6">
    <source>
        <dbReference type="EMBL" id="MBC5688397.1"/>
    </source>
</evidence>
<dbReference type="NCBIfam" id="NF007739">
    <property type="entry name" value="PRK10419.1"/>
    <property type="match status" value="2"/>
</dbReference>
<dbReference type="NCBIfam" id="TIGR01727">
    <property type="entry name" value="oligo_HPY"/>
    <property type="match status" value="1"/>
</dbReference>
<keyword evidence="7" id="KW-1185">Reference proteome</keyword>
<comment type="caution">
    <text evidence="6">The sequence shown here is derived from an EMBL/GenBank/DDBJ whole genome shotgun (WGS) entry which is preliminary data.</text>
</comment>